<dbReference type="Pfam" id="PF08530">
    <property type="entry name" value="PepX_C"/>
    <property type="match status" value="1"/>
</dbReference>
<dbReference type="EMBL" id="JAVRRD010000001">
    <property type="protein sequence ID" value="KAK5064583.1"/>
    <property type="molecule type" value="Genomic_DNA"/>
</dbReference>
<dbReference type="SUPFAM" id="SSF49785">
    <property type="entry name" value="Galactose-binding domain-like"/>
    <property type="match status" value="1"/>
</dbReference>
<sequence length="565" mass="63898">MPNQTKDNIATIDETGHPYIYEQNVTVKLTSNTGLVRLNVYRPKAIEKVPVIVTYGPYGKDTAYSEFLHHSWKDVNPKHQSEHSAFEVPDPKFWTAEGYAVVRADEVGVGQSPGILDTMSKSTTDGFFEVIEWAADQPWSNGKVGLLGISYFAGSQWRVAARRPKGLACIIPYEGMADYYRDRCRHGGILTLPFLEFWMNRQVKSNQYGLPGRSKNQRGPDTIEGDLSQEELLANRRDQDVENLDSFFRDDEYYASRDYNLEDIEVPLLSVGNLGNIVVHLRGNIAGYVHAGSRYKFLRLGTGRHDLPFYADTEVELQKSFLSAFCKGDDYAGWTEGKQPKVSIAIRKGSVKYDSLEAAAGKVYSYRPESEWPLARTLYTKYFLSPDLSLGFGQRTSDLHERLSYPPLTTVDNPFFHRFTTAAFQQETEITGHIVTHVNVSVTPKLGGPVPKDIDIFLTLRHWDCQNNEKFYTGTIGDPVPVSKGWQRVSLRKVNADHPHHRDHWPHRDYFSTDVLPVIPGEVYAIDIEIWPTSFVVLPGEKISLEISGGDTQGVGIFRHEAPER</sequence>
<dbReference type="RefSeq" id="XP_064711907.1">
    <property type="nucleotide sequence ID" value="XM_064844047.1"/>
</dbReference>
<dbReference type="InterPro" id="IPR029058">
    <property type="entry name" value="AB_hydrolase_fold"/>
</dbReference>
<dbReference type="Pfam" id="PF02129">
    <property type="entry name" value="Peptidase_S15"/>
    <property type="match status" value="1"/>
</dbReference>
<keyword evidence="1" id="KW-0378">Hydrolase</keyword>
<gene>
    <name evidence="3" type="ORF">LTR84_000416</name>
</gene>
<comment type="caution">
    <text evidence="3">The sequence shown here is derived from an EMBL/GenBank/DDBJ whole genome shotgun (WGS) entry which is preliminary data.</text>
</comment>
<dbReference type="PANTHER" id="PTHR43056">
    <property type="entry name" value="PEPTIDASE S9 PROLYL OLIGOPEPTIDASE"/>
    <property type="match status" value="1"/>
</dbReference>
<reference evidence="3 4" key="1">
    <citation type="submission" date="2023-08" db="EMBL/GenBank/DDBJ databases">
        <title>Black Yeasts Isolated from many extreme environments.</title>
        <authorList>
            <person name="Coleine C."/>
            <person name="Stajich J.E."/>
            <person name="Selbmann L."/>
        </authorList>
    </citation>
    <scope>NUCLEOTIDE SEQUENCE [LARGE SCALE GENOMIC DNA]</scope>
    <source>
        <strain evidence="3 4">CCFEE 5792</strain>
    </source>
</reference>
<evidence type="ECO:0000259" key="2">
    <source>
        <dbReference type="SMART" id="SM00939"/>
    </source>
</evidence>
<dbReference type="PANTHER" id="PTHR43056:SF10">
    <property type="entry name" value="COCE_NOND FAMILY, PUTATIVE (AFU_ORTHOLOGUE AFUA_7G00600)-RELATED"/>
    <property type="match status" value="1"/>
</dbReference>
<dbReference type="GeneID" id="89968638"/>
<organism evidence="3 4">
    <name type="scientific">Exophiala bonariae</name>
    <dbReference type="NCBI Taxonomy" id="1690606"/>
    <lineage>
        <taxon>Eukaryota</taxon>
        <taxon>Fungi</taxon>
        <taxon>Dikarya</taxon>
        <taxon>Ascomycota</taxon>
        <taxon>Pezizomycotina</taxon>
        <taxon>Eurotiomycetes</taxon>
        <taxon>Chaetothyriomycetidae</taxon>
        <taxon>Chaetothyriales</taxon>
        <taxon>Herpotrichiellaceae</taxon>
        <taxon>Exophiala</taxon>
    </lineage>
</organism>
<dbReference type="Gene3D" id="1.10.3020.20">
    <property type="match status" value="1"/>
</dbReference>
<dbReference type="InterPro" id="IPR050585">
    <property type="entry name" value="Xaa-Pro_dipeptidyl-ppase/CocE"/>
</dbReference>
<dbReference type="InterPro" id="IPR008979">
    <property type="entry name" value="Galactose-bd-like_sf"/>
</dbReference>
<dbReference type="InterPro" id="IPR000383">
    <property type="entry name" value="Xaa-Pro-like_dom"/>
</dbReference>
<evidence type="ECO:0000313" key="3">
    <source>
        <dbReference type="EMBL" id="KAK5064583.1"/>
    </source>
</evidence>
<dbReference type="Proteomes" id="UP001358417">
    <property type="component" value="Unassembled WGS sequence"/>
</dbReference>
<protein>
    <recommendedName>
        <fullName evidence="2">Xaa-Pro dipeptidyl-peptidase C-terminal domain-containing protein</fullName>
    </recommendedName>
</protein>
<keyword evidence="4" id="KW-1185">Reference proteome</keyword>
<evidence type="ECO:0000313" key="4">
    <source>
        <dbReference type="Proteomes" id="UP001358417"/>
    </source>
</evidence>
<dbReference type="Gene3D" id="3.40.50.1820">
    <property type="entry name" value="alpha/beta hydrolase"/>
    <property type="match status" value="1"/>
</dbReference>
<evidence type="ECO:0000256" key="1">
    <source>
        <dbReference type="ARBA" id="ARBA00022801"/>
    </source>
</evidence>
<name>A0AAV9NU79_9EURO</name>
<dbReference type="SMART" id="SM00939">
    <property type="entry name" value="PepX_C"/>
    <property type="match status" value="1"/>
</dbReference>
<dbReference type="AlphaFoldDB" id="A0AAV9NU79"/>
<dbReference type="InterPro" id="IPR013736">
    <property type="entry name" value="Xaa-Pro_dipept_C"/>
</dbReference>
<proteinExistence type="predicted"/>
<dbReference type="SUPFAM" id="SSF53474">
    <property type="entry name" value="alpha/beta-Hydrolases"/>
    <property type="match status" value="1"/>
</dbReference>
<dbReference type="InterPro" id="IPR005674">
    <property type="entry name" value="CocE/Ser_esterase"/>
</dbReference>
<dbReference type="GO" id="GO:0008239">
    <property type="term" value="F:dipeptidyl-peptidase activity"/>
    <property type="evidence" value="ECO:0007669"/>
    <property type="project" value="InterPro"/>
</dbReference>
<dbReference type="NCBIfam" id="TIGR00976">
    <property type="entry name" value="CocE_NonD"/>
    <property type="match status" value="1"/>
</dbReference>
<dbReference type="Gene3D" id="2.60.120.260">
    <property type="entry name" value="Galactose-binding domain-like"/>
    <property type="match status" value="1"/>
</dbReference>
<accession>A0AAV9NU79</accession>
<feature type="domain" description="Xaa-Pro dipeptidyl-peptidase C-terminal" evidence="2">
    <location>
        <begin position="319"/>
        <end position="563"/>
    </location>
</feature>